<reference evidence="2 3" key="1">
    <citation type="submission" date="2018-09" db="EMBL/GenBank/DDBJ databases">
        <title>Genome sequencing of Nocardioides immobilis CCTCC AB 2017083 for comparison to Nocardioides silvaticus.</title>
        <authorList>
            <person name="Li C."/>
            <person name="Wang G."/>
        </authorList>
    </citation>
    <scope>NUCLEOTIDE SEQUENCE [LARGE SCALE GENOMIC DNA]</scope>
    <source>
        <strain evidence="2 3">CCTCC AB 2017083</strain>
    </source>
</reference>
<evidence type="ECO:0000256" key="1">
    <source>
        <dbReference type="SAM" id="MobiDB-lite"/>
    </source>
</evidence>
<sequence length="240" mass="25568">MTMRAGAATLGPVIVLALALGLLAGCGGSDGDGEDKDDPTTEPTVTEETSTEVAPTGYLPVPDGVTLTEPGAVLGFGDEATIAWRPRQDTVVALDLTVEKINETTYKESFEGWVISQQMKGQVPYFVHATATNVGPTDVSALLVPLYGLSSSASMYEPLDFQKEIFEPCPGGNLPEQLRPGKSADLCFVYLLPVDQQLDAAAFDLVGELPPITWTGEITPIEKPDKKKDKKKGRQGQQDG</sequence>
<keyword evidence="3" id="KW-1185">Reference proteome</keyword>
<comment type="caution">
    <text evidence="2">The sequence shown here is derived from an EMBL/GenBank/DDBJ whole genome shotgun (WGS) entry which is preliminary data.</text>
</comment>
<accession>A0A417XVS1</accession>
<proteinExistence type="predicted"/>
<feature type="compositionally biased region" description="Low complexity" evidence="1">
    <location>
        <begin position="41"/>
        <end position="56"/>
    </location>
</feature>
<organism evidence="2 3">
    <name type="scientific">Nocardioides immobilis</name>
    <dbReference type="NCBI Taxonomy" id="2049295"/>
    <lineage>
        <taxon>Bacteria</taxon>
        <taxon>Bacillati</taxon>
        <taxon>Actinomycetota</taxon>
        <taxon>Actinomycetes</taxon>
        <taxon>Propionibacteriales</taxon>
        <taxon>Nocardioidaceae</taxon>
        <taxon>Nocardioides</taxon>
    </lineage>
</organism>
<feature type="region of interest" description="Disordered" evidence="1">
    <location>
        <begin position="216"/>
        <end position="240"/>
    </location>
</feature>
<gene>
    <name evidence="2" type="ORF">D0Z08_23675</name>
</gene>
<evidence type="ECO:0000313" key="3">
    <source>
        <dbReference type="Proteomes" id="UP000283644"/>
    </source>
</evidence>
<feature type="region of interest" description="Disordered" evidence="1">
    <location>
        <begin position="29"/>
        <end position="61"/>
    </location>
</feature>
<protein>
    <recommendedName>
        <fullName evidence="4">DUF4352 domain-containing protein</fullName>
    </recommendedName>
</protein>
<name>A0A417XVS1_9ACTN</name>
<dbReference type="PROSITE" id="PS51257">
    <property type="entry name" value="PROKAR_LIPOPROTEIN"/>
    <property type="match status" value="1"/>
</dbReference>
<dbReference type="Proteomes" id="UP000283644">
    <property type="component" value="Unassembled WGS sequence"/>
</dbReference>
<dbReference type="AlphaFoldDB" id="A0A417XVS1"/>
<evidence type="ECO:0008006" key="4">
    <source>
        <dbReference type="Google" id="ProtNLM"/>
    </source>
</evidence>
<dbReference type="EMBL" id="QXGH01000031">
    <property type="protein sequence ID" value="RHW24522.1"/>
    <property type="molecule type" value="Genomic_DNA"/>
</dbReference>
<evidence type="ECO:0000313" key="2">
    <source>
        <dbReference type="EMBL" id="RHW24522.1"/>
    </source>
</evidence>